<evidence type="ECO:0000313" key="2">
    <source>
        <dbReference type="Proteomes" id="UP001333818"/>
    </source>
</evidence>
<dbReference type="Proteomes" id="UP001333818">
    <property type="component" value="Unassembled WGS sequence"/>
</dbReference>
<dbReference type="AlphaFoldDB" id="A0AAW9PVT3"/>
<proteinExistence type="predicted"/>
<evidence type="ECO:0008006" key="3">
    <source>
        <dbReference type="Google" id="ProtNLM"/>
    </source>
</evidence>
<comment type="caution">
    <text evidence="1">The sequence shown here is derived from an EMBL/GenBank/DDBJ whole genome shotgun (WGS) entry which is preliminary data.</text>
</comment>
<protein>
    <recommendedName>
        <fullName evidence="3">DUF2281 domain-containing protein</fullName>
    </recommendedName>
</protein>
<organism evidence="1 2">
    <name type="scientific">Tumidithrix elongata BACA0141</name>
    <dbReference type="NCBI Taxonomy" id="2716417"/>
    <lineage>
        <taxon>Bacteria</taxon>
        <taxon>Bacillati</taxon>
        <taxon>Cyanobacteriota</taxon>
        <taxon>Cyanophyceae</taxon>
        <taxon>Pseudanabaenales</taxon>
        <taxon>Pseudanabaenaceae</taxon>
        <taxon>Tumidithrix</taxon>
        <taxon>Tumidithrix elongata</taxon>
    </lineage>
</organism>
<dbReference type="EMBL" id="JAZBJZ010000119">
    <property type="protein sequence ID" value="MEE3719227.1"/>
    <property type="molecule type" value="Genomic_DNA"/>
</dbReference>
<gene>
    <name evidence="1" type="ORF">V2H45_20995</name>
</gene>
<accession>A0AAW9PVT3</accession>
<reference evidence="1" key="1">
    <citation type="submission" date="2024-01" db="EMBL/GenBank/DDBJ databases">
        <title>Bank of Algae and Cyanobacteria of the Azores (BACA) strain genomes.</title>
        <authorList>
            <person name="Luz R."/>
            <person name="Cordeiro R."/>
            <person name="Fonseca A."/>
            <person name="Goncalves V."/>
        </authorList>
    </citation>
    <scope>NUCLEOTIDE SEQUENCE</scope>
    <source>
        <strain evidence="1">BACA0141</strain>
    </source>
</reference>
<dbReference type="RefSeq" id="WP_330485664.1">
    <property type="nucleotide sequence ID" value="NZ_JAZBJZ010000119.1"/>
</dbReference>
<evidence type="ECO:0000313" key="1">
    <source>
        <dbReference type="EMBL" id="MEE3719227.1"/>
    </source>
</evidence>
<name>A0AAW9PVT3_9CYAN</name>
<keyword evidence="2" id="KW-1185">Reference proteome</keyword>
<sequence length="64" mass="7451">MNTKEAIAREIEQVPEPLLEQVLEFLLSLKSKYLQEKTEISIMSESSLAKDWLSPEEDEAWQDL</sequence>